<keyword evidence="4" id="KW-1185">Reference proteome</keyword>
<proteinExistence type="predicted"/>
<evidence type="ECO:0000313" key="3">
    <source>
        <dbReference type="EMBL" id="MBU2788227.1"/>
    </source>
</evidence>
<feature type="domain" description="N-terminal" evidence="1">
    <location>
        <begin position="11"/>
        <end position="135"/>
    </location>
</feature>
<dbReference type="InterPro" id="IPR013610">
    <property type="entry name" value="ArdC_N"/>
</dbReference>
<evidence type="ECO:0000259" key="2">
    <source>
        <dbReference type="Pfam" id="PF18818"/>
    </source>
</evidence>
<evidence type="ECO:0000259" key="1">
    <source>
        <dbReference type="Pfam" id="PF08401"/>
    </source>
</evidence>
<reference evidence="3" key="1">
    <citation type="journal article" date="2021" name="ISME J.">
        <title>Genomic evolution of the class Acidithiobacillia: deep-branching Proteobacteria living in extreme acidic conditions.</title>
        <authorList>
            <person name="Moya-Beltran A."/>
            <person name="Beard S."/>
            <person name="Rojas-Villalobos C."/>
            <person name="Issotta F."/>
            <person name="Gallardo Y."/>
            <person name="Ulloa R."/>
            <person name="Giaveno A."/>
            <person name="Degli Esposti M."/>
            <person name="Johnson D.B."/>
            <person name="Quatrini R."/>
        </authorList>
    </citation>
    <scope>NUCLEOTIDE SEQUENCE</scope>
    <source>
        <strain evidence="3">VAN18-1</strain>
    </source>
</reference>
<name>A0AAE3CJW1_9PROT</name>
<evidence type="ECO:0000313" key="4">
    <source>
        <dbReference type="Proteomes" id="UP001197378"/>
    </source>
</evidence>
<dbReference type="GO" id="GO:0003697">
    <property type="term" value="F:single-stranded DNA binding"/>
    <property type="evidence" value="ECO:0007669"/>
    <property type="project" value="InterPro"/>
</dbReference>
<sequence>MASRGKEEKRDFRLDVADRLIQQMEQGTARWQKPWKSGEVQVPVNAVTGKPYRGVNRETLMMFSPDASDPRWCTYKQAQEKGWQVRKGASGLPLEVWKEYEHKLTEEEIRRLEEQGATDIEPTEKRLGVRYYTVFHASQIDGIPPLERPDITHEVDGKPDERLPKLAEAMGVSLGYGGGAAFYHSSTDHVQMPPIETFEKAVGHDTTLLHELSHATGHEHRLSRKLGNPFGSPEYAVEELRAEMSAAMTAASLGLGFDPAAQDVEQDREAGNSAAYLAGWLKALPEKERKQTIMQVIKDAQSISDYLIERTPELEQAVEVGRDPGISVGEQEVATLSRGDYVRYNDELGREQEALIFDAEDGGQPNRYRIFPILRLYREDGSSLSIPGISDEPRIVSIPESVLKQHIPGVISPEAMDAIDPFTETYKRNMSDELQNPVEREVLLTVERALQEAQKEPEQPEKTPDAGLLESIPAIRTTLVLTPRTDIQPYVSDEVRYVPVSAVSGRVDEVEYKARELKMTMIDGSRVFVLMPDGLSFANFKDSGDYEKDLDKLFALKGMTVDIRAPNEKSVIIFDLDTGDDIYNGVSDRPRTPHYLLESAAVLPKSEGKLFYTLPHDGGREELESVTGKLNAVYDTNALEIQRKDGKPLLVFSPSSPMVPDGSNTDMNRYCGLIGKEITVKPQLRGLDVAEFYPDIATQAAREQLRQVTETMPDKMDALFDKTRETAAKLDPLDEQAQIKLRKDYQQGVDDVFGIIREGPDRGTDRHILELERAGVTEVYQTPEVQKYREISEKQRERASDFRRALDEQWKAQIRERGKEVLQGVDAGTTPVSKELEAAAVYWKQGIFVSEHSQPVRAILDDIEQKNLPRMLSLIGHNSQNPASQEVFTRMTGIALGKSQKERVAQLEAWAGPEKVAALQQAAAKKAEREREEAPRKALRVAFDALSSSQVRVSIDGGSRVVDGQEYIELKASRGYTQVGSHKNGAVVERFLRNPQTSATTRFNDRRFNEFCKAVQSLDPDGDLVKAMETAKIPLNLPEKPLEKAQEPQVSSAGLSDSVGAADRLAKSLEVLEQHSLTLPRPDGTHKTVNARRYLDEGIARGFTQADTTANPLAWINPETQKRLTVRDDALAATLRAAQAVDTHVGRAIQSVARQKTDLEWEM</sequence>
<dbReference type="AlphaFoldDB" id="A0AAE3CJW1"/>
<accession>A0AAE3CJW1</accession>
<organism evidence="3 4">
    <name type="scientific">Igneacidithiobacillus copahuensis</name>
    <dbReference type="NCBI Taxonomy" id="2724909"/>
    <lineage>
        <taxon>Bacteria</taxon>
        <taxon>Pseudomonadati</taxon>
        <taxon>Pseudomonadota</taxon>
        <taxon>Acidithiobacillia</taxon>
        <taxon>Acidithiobacillales</taxon>
        <taxon>Acidithiobacillaceae</taxon>
        <taxon>Igneacidithiobacillus</taxon>
    </lineage>
</organism>
<dbReference type="InterPro" id="IPR041459">
    <property type="entry name" value="MPTase-PolyVal"/>
</dbReference>
<dbReference type="RefSeq" id="WP_215885581.1">
    <property type="nucleotide sequence ID" value="NZ_JAAXYO010000123.1"/>
</dbReference>
<gene>
    <name evidence="3" type="ORF">HFQ13_08425</name>
</gene>
<dbReference type="Proteomes" id="UP001197378">
    <property type="component" value="Unassembled WGS sequence"/>
</dbReference>
<protein>
    <submittedName>
        <fullName evidence="3">DUF1738 domain-containing protein</fullName>
    </submittedName>
</protein>
<comment type="caution">
    <text evidence="3">The sequence shown here is derived from an EMBL/GenBank/DDBJ whole genome shotgun (WGS) entry which is preliminary data.</text>
</comment>
<dbReference type="Pfam" id="PF08401">
    <property type="entry name" value="ArdcN"/>
    <property type="match status" value="1"/>
</dbReference>
<dbReference type="EMBL" id="JAAXYO010000123">
    <property type="protein sequence ID" value="MBU2788227.1"/>
    <property type="molecule type" value="Genomic_DNA"/>
</dbReference>
<dbReference type="Pfam" id="PF18818">
    <property type="entry name" value="MPTase-PolyVal"/>
    <property type="match status" value="1"/>
</dbReference>
<feature type="domain" description="Polyvalent protein metallopeptidase" evidence="2">
    <location>
        <begin position="162"/>
        <end position="289"/>
    </location>
</feature>